<keyword evidence="1" id="KW-0547">Nucleotide-binding</keyword>
<name>A0A4U6QP40_9ACTN</name>
<dbReference type="CDD" id="cd00268">
    <property type="entry name" value="DEADc"/>
    <property type="match status" value="1"/>
</dbReference>
<evidence type="ECO:0000256" key="7">
    <source>
        <dbReference type="SAM" id="MobiDB-lite"/>
    </source>
</evidence>
<dbReference type="EMBL" id="SZZH01000001">
    <property type="protein sequence ID" value="TKV62199.1"/>
    <property type="molecule type" value="Genomic_DNA"/>
</dbReference>
<feature type="short sequence motif" description="Q motif" evidence="6">
    <location>
        <begin position="55"/>
        <end position="83"/>
    </location>
</feature>
<dbReference type="CDD" id="cd18787">
    <property type="entry name" value="SF2_C_DEAD"/>
    <property type="match status" value="1"/>
</dbReference>
<feature type="domain" description="DEAD-box RNA helicase Q" evidence="10">
    <location>
        <begin position="55"/>
        <end position="83"/>
    </location>
</feature>
<accession>A0A4U6QP40</accession>
<dbReference type="GO" id="GO:0005829">
    <property type="term" value="C:cytosol"/>
    <property type="evidence" value="ECO:0007669"/>
    <property type="project" value="TreeGrafter"/>
</dbReference>
<dbReference type="SUPFAM" id="SSF52540">
    <property type="entry name" value="P-loop containing nucleoside triphosphate hydrolases"/>
    <property type="match status" value="1"/>
</dbReference>
<keyword evidence="3 11" id="KW-0347">Helicase</keyword>
<dbReference type="PROSITE" id="PS51194">
    <property type="entry name" value="HELICASE_CTER"/>
    <property type="match status" value="1"/>
</dbReference>
<evidence type="ECO:0000259" key="10">
    <source>
        <dbReference type="PROSITE" id="PS51195"/>
    </source>
</evidence>
<feature type="domain" description="Helicase ATP-binding" evidence="8">
    <location>
        <begin position="86"/>
        <end position="259"/>
    </location>
</feature>
<dbReference type="InterPro" id="IPR014001">
    <property type="entry name" value="Helicase_ATP-bd"/>
</dbReference>
<dbReference type="Gene3D" id="3.40.50.300">
    <property type="entry name" value="P-loop containing nucleotide triphosphate hydrolases"/>
    <property type="match status" value="2"/>
</dbReference>
<dbReference type="PROSITE" id="PS51195">
    <property type="entry name" value="Q_MOTIF"/>
    <property type="match status" value="1"/>
</dbReference>
<dbReference type="SMART" id="SM00487">
    <property type="entry name" value="DEXDc"/>
    <property type="match status" value="1"/>
</dbReference>
<dbReference type="GO" id="GO:0003676">
    <property type="term" value="F:nucleic acid binding"/>
    <property type="evidence" value="ECO:0007669"/>
    <property type="project" value="InterPro"/>
</dbReference>
<evidence type="ECO:0000313" key="12">
    <source>
        <dbReference type="Proteomes" id="UP000306985"/>
    </source>
</evidence>
<dbReference type="InterPro" id="IPR044742">
    <property type="entry name" value="DEAD/DEAH_RhlB"/>
</dbReference>
<evidence type="ECO:0000259" key="9">
    <source>
        <dbReference type="PROSITE" id="PS51194"/>
    </source>
</evidence>
<dbReference type="InterPro" id="IPR027417">
    <property type="entry name" value="P-loop_NTPase"/>
</dbReference>
<sequence length="434" mass="45641">MDDGSARRRPRRRRPEGAVRGAAPAARTAPVDAADTMIAAAEPAFAPITAVTSTESFAELGVPTTLLPALTGLGAVSPFPIQAATLPATLAGRDVLGRGRTGSGKTIAFAVPLVARLAGRRSRPHQPRGLVLVPTRELATQVARTVEALATPAGLKVAVVFGGVGYGPQTDALRRGVDILVACPGRLSDLVEQGSADLGSVEITVLDEADHMADLGFLPGVRRLLRRTPAGGQRLLFSATLDNGVSVLVDEFLSDPVRHSVDEGSTPAAAMTHHVFAVTRDDRAQVVREIATGTGRRVLFTRTKHAARKWARQLTTNGIPAVDLHGNLSQNARTRNLAAFADGSARVLVATDIAARGIHVDDVELVVHIDPPAEHKAYLHRSGRTARAGAAGTVVTMMLPEQSDELRILMRQAGIRPSTTTITPGHPMIAQVTG</sequence>
<evidence type="ECO:0000313" key="11">
    <source>
        <dbReference type="EMBL" id="TKV62199.1"/>
    </source>
</evidence>
<keyword evidence="2" id="KW-0378">Hydrolase</keyword>
<evidence type="ECO:0000256" key="1">
    <source>
        <dbReference type="ARBA" id="ARBA00022741"/>
    </source>
</evidence>
<evidence type="ECO:0000259" key="8">
    <source>
        <dbReference type="PROSITE" id="PS51192"/>
    </source>
</evidence>
<feature type="compositionally biased region" description="Low complexity" evidence="7">
    <location>
        <begin position="18"/>
        <end position="28"/>
    </location>
</feature>
<reference evidence="11 12" key="1">
    <citation type="submission" date="2019-05" db="EMBL/GenBank/DDBJ databases">
        <title>Nakamurella sp. N5BH11, whole genome shotgun sequence.</title>
        <authorList>
            <person name="Tuo L."/>
        </authorList>
    </citation>
    <scope>NUCLEOTIDE SEQUENCE [LARGE SCALE GENOMIC DNA]</scope>
    <source>
        <strain evidence="11 12">N5BH11</strain>
    </source>
</reference>
<dbReference type="PANTHER" id="PTHR47959:SF13">
    <property type="entry name" value="ATP-DEPENDENT RNA HELICASE RHLE"/>
    <property type="match status" value="1"/>
</dbReference>
<feature type="region of interest" description="Disordered" evidence="7">
    <location>
        <begin position="1"/>
        <end position="28"/>
    </location>
</feature>
<evidence type="ECO:0000256" key="2">
    <source>
        <dbReference type="ARBA" id="ARBA00022801"/>
    </source>
</evidence>
<dbReference type="PROSITE" id="PS51192">
    <property type="entry name" value="HELICASE_ATP_BIND_1"/>
    <property type="match status" value="1"/>
</dbReference>
<evidence type="ECO:0000256" key="3">
    <source>
        <dbReference type="ARBA" id="ARBA00022806"/>
    </source>
</evidence>
<protein>
    <submittedName>
        <fullName evidence="11">DEAD/DEAH box helicase</fullName>
    </submittedName>
</protein>
<evidence type="ECO:0000256" key="6">
    <source>
        <dbReference type="PROSITE-ProRule" id="PRU00552"/>
    </source>
</evidence>
<dbReference type="InterPro" id="IPR001650">
    <property type="entry name" value="Helicase_C-like"/>
</dbReference>
<comment type="caution">
    <text evidence="11">The sequence shown here is derived from an EMBL/GenBank/DDBJ whole genome shotgun (WGS) entry which is preliminary data.</text>
</comment>
<dbReference type="AlphaFoldDB" id="A0A4U6QP40"/>
<dbReference type="InterPro" id="IPR014014">
    <property type="entry name" value="RNA_helicase_DEAD_Q_motif"/>
</dbReference>
<proteinExistence type="inferred from homology"/>
<dbReference type="PANTHER" id="PTHR47959">
    <property type="entry name" value="ATP-DEPENDENT RNA HELICASE RHLE-RELATED"/>
    <property type="match status" value="1"/>
</dbReference>
<dbReference type="Pfam" id="PF00271">
    <property type="entry name" value="Helicase_C"/>
    <property type="match status" value="1"/>
</dbReference>
<dbReference type="OrthoDB" id="9805696at2"/>
<dbReference type="GO" id="GO:0005524">
    <property type="term" value="F:ATP binding"/>
    <property type="evidence" value="ECO:0007669"/>
    <property type="project" value="UniProtKB-KW"/>
</dbReference>
<dbReference type="InterPro" id="IPR050079">
    <property type="entry name" value="DEAD_box_RNA_helicase"/>
</dbReference>
<dbReference type="GO" id="GO:0016787">
    <property type="term" value="F:hydrolase activity"/>
    <property type="evidence" value="ECO:0007669"/>
    <property type="project" value="UniProtKB-KW"/>
</dbReference>
<comment type="similarity">
    <text evidence="5">Belongs to the DEAD box helicase family.</text>
</comment>
<keyword evidence="4" id="KW-0067">ATP-binding</keyword>
<dbReference type="Pfam" id="PF00270">
    <property type="entry name" value="DEAD"/>
    <property type="match status" value="1"/>
</dbReference>
<keyword evidence="12" id="KW-1185">Reference proteome</keyword>
<feature type="domain" description="Helicase C-terminal" evidence="9">
    <location>
        <begin position="282"/>
        <end position="428"/>
    </location>
</feature>
<evidence type="ECO:0000256" key="5">
    <source>
        <dbReference type="ARBA" id="ARBA00038437"/>
    </source>
</evidence>
<dbReference type="GO" id="GO:0003724">
    <property type="term" value="F:RNA helicase activity"/>
    <property type="evidence" value="ECO:0007669"/>
    <property type="project" value="InterPro"/>
</dbReference>
<gene>
    <name evidence="11" type="ORF">FDO65_06470</name>
</gene>
<organism evidence="11 12">
    <name type="scientific">Nakamurella flava</name>
    <dbReference type="NCBI Taxonomy" id="2576308"/>
    <lineage>
        <taxon>Bacteria</taxon>
        <taxon>Bacillati</taxon>
        <taxon>Actinomycetota</taxon>
        <taxon>Actinomycetes</taxon>
        <taxon>Nakamurellales</taxon>
        <taxon>Nakamurellaceae</taxon>
        <taxon>Nakamurella</taxon>
    </lineage>
</organism>
<dbReference type="SMART" id="SM00490">
    <property type="entry name" value="HELICc"/>
    <property type="match status" value="1"/>
</dbReference>
<evidence type="ECO:0000256" key="4">
    <source>
        <dbReference type="ARBA" id="ARBA00022840"/>
    </source>
</evidence>
<dbReference type="InterPro" id="IPR011545">
    <property type="entry name" value="DEAD/DEAH_box_helicase_dom"/>
</dbReference>
<dbReference type="Proteomes" id="UP000306985">
    <property type="component" value="Unassembled WGS sequence"/>
</dbReference>